<dbReference type="InterPro" id="IPR028973">
    <property type="entry name" value="PhnB-like"/>
</dbReference>
<dbReference type="Pfam" id="PF06983">
    <property type="entry name" value="3-dmu-9_3-mt"/>
    <property type="match status" value="1"/>
</dbReference>
<dbReference type="EMBL" id="FOMW01000031">
    <property type="protein sequence ID" value="SFF21414.1"/>
    <property type="molecule type" value="Genomic_DNA"/>
</dbReference>
<sequence length="160" mass="17431">MEHASKVRTCFWFEKGGHDAAQEYVTLMPDSRIEAVRENGQPDDPMVVEFTLAGAPMMILTAGPHHKLTPAASISVLTEDQDETDRLWAALTAKGGEAGRCGWIVDRFGVSWQIVPKRMPDLLASEDPGVVSRVSEAMMQMEKIDIAALEAAAAKEPTHG</sequence>
<reference evidence="2 3" key="1">
    <citation type="submission" date="2016-10" db="EMBL/GenBank/DDBJ databases">
        <authorList>
            <person name="de Groot N.N."/>
        </authorList>
    </citation>
    <scope>NUCLEOTIDE SEQUENCE [LARGE SCALE GENOMIC DNA]</scope>
    <source>
        <strain evidence="2 3">DSM 11443</strain>
    </source>
</reference>
<dbReference type="GO" id="GO:0008168">
    <property type="term" value="F:methyltransferase activity"/>
    <property type="evidence" value="ECO:0007669"/>
    <property type="project" value="UniProtKB-KW"/>
</dbReference>
<proteinExistence type="predicted"/>
<evidence type="ECO:0000313" key="3">
    <source>
        <dbReference type="Proteomes" id="UP000198977"/>
    </source>
</evidence>
<evidence type="ECO:0000313" key="2">
    <source>
        <dbReference type="EMBL" id="SFF21414.1"/>
    </source>
</evidence>
<dbReference type="PANTHER" id="PTHR33990">
    <property type="entry name" value="PROTEIN YJDN-RELATED"/>
    <property type="match status" value="1"/>
</dbReference>
<dbReference type="SUPFAM" id="SSF54593">
    <property type="entry name" value="Glyoxalase/Bleomycin resistance protein/Dihydroxybiphenyl dioxygenase"/>
    <property type="match status" value="1"/>
</dbReference>
<dbReference type="PANTHER" id="PTHR33990:SF2">
    <property type="entry name" value="PHNB-LIKE DOMAIN-CONTAINING PROTEIN"/>
    <property type="match status" value="1"/>
</dbReference>
<dbReference type="InterPro" id="IPR009725">
    <property type="entry name" value="3_dmu_93_MTrfase"/>
</dbReference>
<name>A0A1I2GU09_9RHOB</name>
<gene>
    <name evidence="2" type="ORF">SAMN04488523_1317</name>
</gene>
<dbReference type="Proteomes" id="UP000198977">
    <property type="component" value="Unassembled WGS sequence"/>
</dbReference>
<evidence type="ECO:0000259" key="1">
    <source>
        <dbReference type="Pfam" id="PF06983"/>
    </source>
</evidence>
<dbReference type="STRING" id="74348.SAMN04488523_1317"/>
<dbReference type="InterPro" id="IPR029068">
    <property type="entry name" value="Glyas_Bleomycin-R_OHBP_Dase"/>
</dbReference>
<feature type="domain" description="PhnB-like" evidence="1">
    <location>
        <begin position="6"/>
        <end position="115"/>
    </location>
</feature>
<dbReference type="RefSeq" id="WP_093925516.1">
    <property type="nucleotide sequence ID" value="NZ_FOMW01000031.1"/>
</dbReference>
<dbReference type="AlphaFoldDB" id="A0A1I2GU09"/>
<dbReference type="PIRSF" id="PIRSF021700">
    <property type="entry name" value="3_dmu_93_MTrfase"/>
    <property type="match status" value="1"/>
</dbReference>
<dbReference type="Gene3D" id="3.10.180.10">
    <property type="entry name" value="2,3-Dihydroxybiphenyl 1,2-Dioxygenase, domain 1"/>
    <property type="match status" value="1"/>
</dbReference>
<organism evidence="2 3">
    <name type="scientific">Sulfitobacter brevis</name>
    <dbReference type="NCBI Taxonomy" id="74348"/>
    <lineage>
        <taxon>Bacteria</taxon>
        <taxon>Pseudomonadati</taxon>
        <taxon>Pseudomonadota</taxon>
        <taxon>Alphaproteobacteria</taxon>
        <taxon>Rhodobacterales</taxon>
        <taxon>Roseobacteraceae</taxon>
        <taxon>Sulfitobacter</taxon>
    </lineage>
</organism>
<protein>
    <submittedName>
        <fullName evidence="2">Glyoxalase superfamily enzyme, possibly 3-demethylubiquinone-9 3-methyltransferase</fullName>
    </submittedName>
</protein>
<keyword evidence="2" id="KW-0830">Ubiquinone</keyword>
<keyword evidence="3" id="KW-1185">Reference proteome</keyword>
<keyword evidence="2" id="KW-0808">Transferase</keyword>
<accession>A0A1I2GU09</accession>
<dbReference type="GO" id="GO:0032259">
    <property type="term" value="P:methylation"/>
    <property type="evidence" value="ECO:0007669"/>
    <property type="project" value="UniProtKB-KW"/>
</dbReference>
<dbReference type="OrthoDB" id="9806473at2"/>
<keyword evidence="2" id="KW-0489">Methyltransferase</keyword>
<dbReference type="CDD" id="cd06588">
    <property type="entry name" value="PhnB_like"/>
    <property type="match status" value="1"/>
</dbReference>